<reference evidence="2 3" key="1">
    <citation type="submission" date="2017-02" db="EMBL/GenBank/DDBJ databases">
        <title>Complete genome sequences of Mycobacterium kansasii strains isolated from rhesus macaques.</title>
        <authorList>
            <person name="Panda A."/>
            <person name="Nagaraj S."/>
            <person name="Zhao X."/>
            <person name="Tettelin H."/>
            <person name="Detolla L.J."/>
        </authorList>
    </citation>
    <scope>NUCLEOTIDE SEQUENCE [LARGE SCALE GENOMIC DNA]</scope>
    <source>
        <strain evidence="2 3">11-3469</strain>
    </source>
</reference>
<dbReference type="AlphaFoldDB" id="A0A1V3XD07"/>
<sequence length="54" mass="5741">MGVKAFRRPHGAGTGHGRARAAANRAGVEPLVGPIASLPKNRAYLLPGYRHPLR</sequence>
<comment type="caution">
    <text evidence="2">The sequence shown here is derived from an EMBL/GenBank/DDBJ whole genome shotgun (WGS) entry which is preliminary data.</text>
</comment>
<accession>A0A1V3XD07</accession>
<feature type="region of interest" description="Disordered" evidence="1">
    <location>
        <begin position="1"/>
        <end position="26"/>
    </location>
</feature>
<feature type="compositionally biased region" description="Basic residues" evidence="1">
    <location>
        <begin position="1"/>
        <end position="10"/>
    </location>
</feature>
<evidence type="ECO:0000256" key="1">
    <source>
        <dbReference type="SAM" id="MobiDB-lite"/>
    </source>
</evidence>
<gene>
    <name evidence="2" type="ORF">BZL29_3686</name>
</gene>
<evidence type="ECO:0000313" key="3">
    <source>
        <dbReference type="Proteomes" id="UP000188532"/>
    </source>
</evidence>
<dbReference type="Proteomes" id="UP000188532">
    <property type="component" value="Unassembled WGS sequence"/>
</dbReference>
<proteinExistence type="predicted"/>
<name>A0A1V3XD07_MYCKA</name>
<evidence type="ECO:0000313" key="2">
    <source>
        <dbReference type="EMBL" id="OOK77062.1"/>
    </source>
</evidence>
<dbReference type="EMBL" id="MVBN01000003">
    <property type="protein sequence ID" value="OOK77062.1"/>
    <property type="molecule type" value="Genomic_DNA"/>
</dbReference>
<protein>
    <submittedName>
        <fullName evidence="2">Uncharacterized protein</fullName>
    </submittedName>
</protein>
<organism evidence="2 3">
    <name type="scientific">Mycobacterium kansasii</name>
    <dbReference type="NCBI Taxonomy" id="1768"/>
    <lineage>
        <taxon>Bacteria</taxon>
        <taxon>Bacillati</taxon>
        <taxon>Actinomycetota</taxon>
        <taxon>Actinomycetes</taxon>
        <taxon>Mycobacteriales</taxon>
        <taxon>Mycobacteriaceae</taxon>
        <taxon>Mycobacterium</taxon>
    </lineage>
</organism>